<comment type="caution">
    <text evidence="1">The sequence shown here is derived from an EMBL/GenBank/DDBJ whole genome shotgun (WGS) entry which is preliminary data.</text>
</comment>
<evidence type="ECO:0000313" key="2">
    <source>
        <dbReference type="Proteomes" id="UP001465426"/>
    </source>
</evidence>
<name>A0ABV1EZ48_9BACI</name>
<keyword evidence="2" id="KW-1185">Reference proteome</keyword>
<dbReference type="Proteomes" id="UP001465426">
    <property type="component" value="Unassembled WGS sequence"/>
</dbReference>
<protein>
    <submittedName>
        <fullName evidence="1">Heptaprenyl diphosphate synthase component 1</fullName>
    </submittedName>
</protein>
<dbReference type="InterPro" id="IPR009920">
    <property type="entry name" value="HEPPP_synth_su1"/>
</dbReference>
<organism evidence="1 2">
    <name type="scientific">Niallia hominis</name>
    <dbReference type="NCBI Taxonomy" id="3133173"/>
    <lineage>
        <taxon>Bacteria</taxon>
        <taxon>Bacillati</taxon>
        <taxon>Bacillota</taxon>
        <taxon>Bacilli</taxon>
        <taxon>Bacillales</taxon>
        <taxon>Bacillaceae</taxon>
        <taxon>Niallia</taxon>
    </lineage>
</organism>
<gene>
    <name evidence="1" type="ORF">WMO63_04645</name>
</gene>
<dbReference type="EMBL" id="JBBMFN010000006">
    <property type="protein sequence ID" value="MEQ2464959.1"/>
    <property type="molecule type" value="Genomic_DNA"/>
</dbReference>
<dbReference type="RefSeq" id="WP_048717802.1">
    <property type="nucleotide sequence ID" value="NZ_JBBMFN010000006.1"/>
</dbReference>
<dbReference type="Pfam" id="PF07307">
    <property type="entry name" value="HEPPP_synt_1"/>
    <property type="match status" value="1"/>
</dbReference>
<sequence length="272" mass="31673">MGNKGDIMAIQELIESVKIKVVEKTSNHYLQKHIPNPILDEHKLLLTITVLLQANVKKQDIITYATTITLIQIALDTHELVTNDKMHKGNERSRQLTVLAGDLYSGQYYKILAEIEDFKMLKFLAEGIKVINENKIFFYHHSAKGIEQLIKSLKDIEGALIQKLVDYYQMDGWKAFVEEFLFLHRICKEKELFDQTNSSMVVDAFFKYENKNKLNSITKNNKDAMMDKYIKEASLRVEELLNSLPALQEEFRETAYRFLNKLSKQQLYVEEG</sequence>
<evidence type="ECO:0000313" key="1">
    <source>
        <dbReference type="EMBL" id="MEQ2464959.1"/>
    </source>
</evidence>
<reference evidence="1 2" key="1">
    <citation type="submission" date="2024-03" db="EMBL/GenBank/DDBJ databases">
        <title>Human intestinal bacterial collection.</title>
        <authorList>
            <person name="Pauvert C."/>
            <person name="Hitch T.C.A."/>
            <person name="Clavel T."/>
        </authorList>
    </citation>
    <scope>NUCLEOTIDE SEQUENCE [LARGE SCALE GENOMIC DNA]</scope>
    <source>
        <strain evidence="1 2">CLA-SR-H024</strain>
    </source>
</reference>
<proteinExistence type="predicted"/>
<accession>A0ABV1EZ48</accession>
<dbReference type="Gene3D" id="1.20.120.1450">
    <property type="match status" value="1"/>
</dbReference>